<evidence type="ECO:0000256" key="1">
    <source>
        <dbReference type="ARBA" id="ARBA00006442"/>
    </source>
</evidence>
<evidence type="ECO:0000256" key="4">
    <source>
        <dbReference type="ARBA" id="ARBA00023002"/>
    </source>
</evidence>
<keyword evidence="4" id="KW-0560">Oxidoreductase</keyword>
<organism evidence="6 7">
    <name type="scientific">Actinomadura napierensis</name>
    <dbReference type="NCBI Taxonomy" id="267854"/>
    <lineage>
        <taxon>Bacteria</taxon>
        <taxon>Bacillati</taxon>
        <taxon>Actinomycetota</taxon>
        <taxon>Actinomycetes</taxon>
        <taxon>Streptosporangiales</taxon>
        <taxon>Thermomonosporaceae</taxon>
        <taxon>Actinomadura</taxon>
    </lineage>
</organism>
<comment type="caution">
    <text evidence="6">The sequence shown here is derived from an EMBL/GenBank/DDBJ whole genome shotgun (WGS) entry which is preliminary data.</text>
</comment>
<evidence type="ECO:0000313" key="7">
    <source>
        <dbReference type="Proteomes" id="UP001501020"/>
    </source>
</evidence>
<dbReference type="SUPFAM" id="SSF51905">
    <property type="entry name" value="FAD/NAD(P)-binding domain"/>
    <property type="match status" value="1"/>
</dbReference>
<dbReference type="Proteomes" id="UP001501020">
    <property type="component" value="Unassembled WGS sequence"/>
</dbReference>
<dbReference type="InterPro" id="IPR036188">
    <property type="entry name" value="FAD/NAD-bd_sf"/>
</dbReference>
<dbReference type="EMBL" id="BAAAMR010000002">
    <property type="protein sequence ID" value="GAA2119930.1"/>
    <property type="molecule type" value="Genomic_DNA"/>
</dbReference>
<evidence type="ECO:0000256" key="3">
    <source>
        <dbReference type="ARBA" id="ARBA00022827"/>
    </source>
</evidence>
<dbReference type="PANTHER" id="PTHR43735">
    <property type="entry name" value="APOPTOSIS-INDUCING FACTOR 1"/>
    <property type="match status" value="1"/>
</dbReference>
<comment type="similarity">
    <text evidence="1">Belongs to the FAD-dependent oxidoreductase family.</text>
</comment>
<evidence type="ECO:0000256" key="2">
    <source>
        <dbReference type="ARBA" id="ARBA00022630"/>
    </source>
</evidence>
<protein>
    <submittedName>
        <fullName evidence="6">FAD-dependent oxidoreductase</fullName>
    </submittedName>
</protein>
<reference evidence="7" key="1">
    <citation type="journal article" date="2019" name="Int. J. Syst. Evol. Microbiol.">
        <title>The Global Catalogue of Microorganisms (GCM) 10K type strain sequencing project: providing services to taxonomists for standard genome sequencing and annotation.</title>
        <authorList>
            <consortium name="The Broad Institute Genomics Platform"/>
            <consortium name="The Broad Institute Genome Sequencing Center for Infectious Disease"/>
            <person name="Wu L."/>
            <person name="Ma J."/>
        </authorList>
    </citation>
    <scope>NUCLEOTIDE SEQUENCE [LARGE SCALE GENOMIC DNA]</scope>
    <source>
        <strain evidence="7">JCM 13850</strain>
    </source>
</reference>
<keyword evidence="2" id="KW-0285">Flavoprotein</keyword>
<proteinExistence type="inferred from homology"/>
<keyword evidence="7" id="KW-1185">Reference proteome</keyword>
<name>A0ABP5JR42_9ACTN</name>
<sequence length="375" mass="39073">MCEPTLTEEADMKVVVAGAGYAGTLAANRLAKKVPGAEITVVNPRADFVERVRLHQQLAGTGKAATPLAQVLRKGVRSRRAAVEKIGDGAVVLDGGETLDFDYLILAVGSTLSPLPGTVPVGTWEGAEQARAALAGLGSGATVTVVGAGPTGIETAAEIAYARPDLEVRLVGRDFAASLSQGARRRVRAGLERLKVSVLEDAVDEVEAGTVRLRSGERLASDVTLWAVIGGVPDLAARSGLRVDERGRVVVDEYLRSVSDQRILAVGDCAAVPGSRMSCQTAEPQGVHAADTLARLAKGRALEPYAVEYVATCVSLGRRDGVIQLARRDDSPRRQYLAGRPGAVTKELVVRSAGWSARTGIGATGLPGSKDGKGK</sequence>
<gene>
    <name evidence="6" type="ORF">GCM10009727_04210</name>
</gene>
<dbReference type="PRINTS" id="PR00368">
    <property type="entry name" value="FADPNR"/>
</dbReference>
<accession>A0ABP5JR42</accession>
<evidence type="ECO:0000313" key="6">
    <source>
        <dbReference type="EMBL" id="GAA2119930.1"/>
    </source>
</evidence>
<evidence type="ECO:0000259" key="5">
    <source>
        <dbReference type="Pfam" id="PF07992"/>
    </source>
</evidence>
<dbReference type="PANTHER" id="PTHR43735:SF3">
    <property type="entry name" value="FERROPTOSIS SUPPRESSOR PROTEIN 1"/>
    <property type="match status" value="1"/>
</dbReference>
<keyword evidence="3" id="KW-0274">FAD</keyword>
<dbReference type="Pfam" id="PF07992">
    <property type="entry name" value="Pyr_redox_2"/>
    <property type="match status" value="1"/>
</dbReference>
<dbReference type="Gene3D" id="3.50.50.100">
    <property type="match status" value="1"/>
</dbReference>
<dbReference type="InterPro" id="IPR023753">
    <property type="entry name" value="FAD/NAD-binding_dom"/>
</dbReference>
<feature type="domain" description="FAD/NAD(P)-binding" evidence="5">
    <location>
        <begin position="12"/>
        <end position="286"/>
    </location>
</feature>